<evidence type="ECO:0000256" key="4">
    <source>
        <dbReference type="ARBA" id="ARBA00022747"/>
    </source>
</evidence>
<dbReference type="PROSITE" id="PS00094">
    <property type="entry name" value="C5_MTASE_1"/>
    <property type="match status" value="1"/>
</dbReference>
<dbReference type="InterPro" id="IPR029063">
    <property type="entry name" value="SAM-dependent_MTases_sf"/>
</dbReference>
<dbReference type="GO" id="GO:0032259">
    <property type="term" value="P:methylation"/>
    <property type="evidence" value="ECO:0007669"/>
    <property type="project" value="UniProtKB-KW"/>
</dbReference>
<feature type="active site" evidence="6">
    <location>
        <position position="79"/>
    </location>
</feature>
<dbReference type="PANTHER" id="PTHR46098:SF1">
    <property type="entry name" value="TRNA (CYTOSINE(38)-C(5))-METHYLTRANSFERASE"/>
    <property type="match status" value="1"/>
</dbReference>
<evidence type="ECO:0000256" key="8">
    <source>
        <dbReference type="RuleBase" id="RU000417"/>
    </source>
</evidence>
<dbReference type="SUPFAM" id="SSF53335">
    <property type="entry name" value="S-adenosyl-L-methionine-dependent methyltransferases"/>
    <property type="match status" value="1"/>
</dbReference>
<dbReference type="PROSITE" id="PS51679">
    <property type="entry name" value="SAM_MT_C5"/>
    <property type="match status" value="1"/>
</dbReference>
<dbReference type="GO" id="GO:0009307">
    <property type="term" value="P:DNA restriction-modification system"/>
    <property type="evidence" value="ECO:0007669"/>
    <property type="project" value="UniProtKB-KW"/>
</dbReference>
<dbReference type="InterPro" id="IPR018117">
    <property type="entry name" value="C5_DNA_meth_AS"/>
</dbReference>
<evidence type="ECO:0000313" key="9">
    <source>
        <dbReference type="EMBL" id="GJG27085.1"/>
    </source>
</evidence>
<dbReference type="InterPro" id="IPR050750">
    <property type="entry name" value="C5-MTase"/>
</dbReference>
<dbReference type="NCBIfam" id="TIGR00675">
    <property type="entry name" value="dcm"/>
    <property type="match status" value="1"/>
</dbReference>
<dbReference type="EC" id="2.1.1.37" evidence="8"/>
<dbReference type="EMBL" id="BPTR01000001">
    <property type="protein sequence ID" value="GJG27085.1"/>
    <property type="molecule type" value="Genomic_DNA"/>
</dbReference>
<dbReference type="InterPro" id="IPR001525">
    <property type="entry name" value="C5_MeTfrase"/>
</dbReference>
<evidence type="ECO:0000256" key="3">
    <source>
        <dbReference type="ARBA" id="ARBA00022691"/>
    </source>
</evidence>
<dbReference type="Pfam" id="PF00145">
    <property type="entry name" value="DNA_methylase"/>
    <property type="match status" value="1"/>
</dbReference>
<gene>
    <name evidence="9" type="ORF">PRRU23_07850</name>
</gene>
<evidence type="ECO:0000313" key="10">
    <source>
        <dbReference type="Proteomes" id="UP000887043"/>
    </source>
</evidence>
<dbReference type="AlphaFoldDB" id="A0AA37MDD6"/>
<dbReference type="Gene3D" id="3.90.120.10">
    <property type="entry name" value="DNA Methylase, subunit A, domain 2"/>
    <property type="match status" value="1"/>
</dbReference>
<evidence type="ECO:0000256" key="6">
    <source>
        <dbReference type="PROSITE-ProRule" id="PRU01016"/>
    </source>
</evidence>
<keyword evidence="1 6" id="KW-0489">Methyltransferase</keyword>
<dbReference type="PANTHER" id="PTHR46098">
    <property type="entry name" value="TRNA (CYTOSINE(38)-C(5))-METHYLTRANSFERASE"/>
    <property type="match status" value="1"/>
</dbReference>
<evidence type="ECO:0000256" key="7">
    <source>
        <dbReference type="RuleBase" id="RU000416"/>
    </source>
</evidence>
<name>A0AA37MDD6_SEGBR</name>
<keyword evidence="4" id="KW-0680">Restriction system</keyword>
<comment type="similarity">
    <text evidence="6 7">Belongs to the class I-like SAM-binding methyltransferase superfamily. C5-methyltransferase family.</text>
</comment>
<sequence length="446" mass="50984">MIDYIDLFAGLGGIRIGFTQAANELGLESRCVFTSEIKDSALCALNHNFPGENIIKRDITKVASDEIPHFNILLGGFPCQAFSFAGKQRGFLDTRGTLFFEIERILRDHLNDVDGFLLENVEGLLKHDKENRNDEIGKTLTVILNVLRSLGYNTKYILLDASDFGIPQKRKRVYIVGCKKRFGEINLEFNNPKIKTVEGCIEHGLPVLDNKFTKLLLSYYSPKKLQGKFLKDKRGGKFNIHSWDFDYKGATTKEQKELLNKLFKQRRRKEWAKIIGIDWMDGMPLTTEQIRTFFDKPNLQELLDDLVEKKYLVLEHPKKKVITTVNGSSYSERIYDETKPKGYNIVTGKLSFPISHILDNKGQAPTIVAMDMNNLGVIDGKGIRRLTLREGLRLFGYPEDYSLDFYNQDAKGIRLGYDLLGNTVCVPVIKAVANRLLHQIYILHHE</sequence>
<dbReference type="PRINTS" id="PR00105">
    <property type="entry name" value="C5METTRFRASE"/>
</dbReference>
<proteinExistence type="inferred from homology"/>
<accession>A0AA37MDD6</accession>
<dbReference type="Proteomes" id="UP000887043">
    <property type="component" value="Unassembled WGS sequence"/>
</dbReference>
<evidence type="ECO:0000256" key="5">
    <source>
        <dbReference type="ARBA" id="ARBA00047422"/>
    </source>
</evidence>
<dbReference type="Gene3D" id="3.40.50.150">
    <property type="entry name" value="Vaccinia Virus protein VP39"/>
    <property type="match status" value="1"/>
</dbReference>
<evidence type="ECO:0000256" key="1">
    <source>
        <dbReference type="ARBA" id="ARBA00022603"/>
    </source>
</evidence>
<dbReference type="GO" id="GO:0003886">
    <property type="term" value="F:DNA (cytosine-5-)-methyltransferase activity"/>
    <property type="evidence" value="ECO:0007669"/>
    <property type="project" value="UniProtKB-EC"/>
</dbReference>
<protein>
    <recommendedName>
        <fullName evidence="8">Cytosine-specific methyltransferase</fullName>
        <ecNumber evidence="8">2.1.1.37</ecNumber>
    </recommendedName>
</protein>
<comment type="catalytic activity">
    <reaction evidence="5 8">
        <text>a 2'-deoxycytidine in DNA + S-adenosyl-L-methionine = a 5-methyl-2'-deoxycytidine in DNA + S-adenosyl-L-homocysteine + H(+)</text>
        <dbReference type="Rhea" id="RHEA:13681"/>
        <dbReference type="Rhea" id="RHEA-COMP:11369"/>
        <dbReference type="Rhea" id="RHEA-COMP:11370"/>
        <dbReference type="ChEBI" id="CHEBI:15378"/>
        <dbReference type="ChEBI" id="CHEBI:57856"/>
        <dbReference type="ChEBI" id="CHEBI:59789"/>
        <dbReference type="ChEBI" id="CHEBI:85452"/>
        <dbReference type="ChEBI" id="CHEBI:85454"/>
        <dbReference type="EC" id="2.1.1.37"/>
    </reaction>
</comment>
<dbReference type="RefSeq" id="WP_006282286.1">
    <property type="nucleotide sequence ID" value="NZ_BPTR01000001.1"/>
</dbReference>
<comment type="caution">
    <text evidence="9">The sequence shown here is derived from an EMBL/GenBank/DDBJ whole genome shotgun (WGS) entry which is preliminary data.</text>
</comment>
<reference evidence="9" key="1">
    <citation type="submission" date="2021-08" db="EMBL/GenBank/DDBJ databases">
        <title>Prevotella lacticifex sp. nov., isolated from rumen of cow.</title>
        <authorList>
            <person name="Shinkai T."/>
            <person name="Ikeyama N."/>
            <person name="Kumagai M."/>
            <person name="Ohmori H."/>
            <person name="Sakamoto M."/>
            <person name="Ohkuma M."/>
            <person name="Mitsumori M."/>
        </authorList>
    </citation>
    <scope>NUCLEOTIDE SEQUENCE</scope>
    <source>
        <strain evidence="9">DSM 11371</strain>
    </source>
</reference>
<keyword evidence="3 6" id="KW-0949">S-adenosyl-L-methionine</keyword>
<evidence type="ECO:0000256" key="2">
    <source>
        <dbReference type="ARBA" id="ARBA00022679"/>
    </source>
</evidence>
<keyword evidence="2 6" id="KW-0808">Transferase</keyword>
<organism evidence="9 10">
    <name type="scientific">Segatella bryantii</name>
    <name type="common">Prevotella bryantii</name>
    <dbReference type="NCBI Taxonomy" id="77095"/>
    <lineage>
        <taxon>Bacteria</taxon>
        <taxon>Pseudomonadati</taxon>
        <taxon>Bacteroidota</taxon>
        <taxon>Bacteroidia</taxon>
        <taxon>Bacteroidales</taxon>
        <taxon>Prevotellaceae</taxon>
        <taxon>Segatella</taxon>
    </lineage>
</organism>